<organism evidence="3 4">
    <name type="scientific">Actinomycetospora endophytica</name>
    <dbReference type="NCBI Taxonomy" id="2291215"/>
    <lineage>
        <taxon>Bacteria</taxon>
        <taxon>Bacillati</taxon>
        <taxon>Actinomycetota</taxon>
        <taxon>Actinomycetes</taxon>
        <taxon>Pseudonocardiales</taxon>
        <taxon>Pseudonocardiaceae</taxon>
        <taxon>Actinomycetospora</taxon>
    </lineage>
</organism>
<dbReference type="Proteomes" id="UP001199469">
    <property type="component" value="Unassembled WGS sequence"/>
</dbReference>
<evidence type="ECO:0000313" key="3">
    <source>
        <dbReference type="EMBL" id="MCD2192731.1"/>
    </source>
</evidence>
<evidence type="ECO:0000256" key="1">
    <source>
        <dbReference type="ARBA" id="ARBA00008270"/>
    </source>
</evidence>
<evidence type="ECO:0000256" key="2">
    <source>
        <dbReference type="ARBA" id="ARBA00023235"/>
    </source>
</evidence>
<dbReference type="PIRSF" id="PIRSF016184">
    <property type="entry name" value="PhzC_PhzF"/>
    <property type="match status" value="1"/>
</dbReference>
<reference evidence="3 4" key="1">
    <citation type="submission" date="2021-11" db="EMBL/GenBank/DDBJ databases">
        <title>Draft genome sequence of Actinomycetospora sp. SF1 isolated from the rhizosphere soil.</title>
        <authorList>
            <person name="Duangmal K."/>
            <person name="Chantavorakit T."/>
        </authorList>
    </citation>
    <scope>NUCLEOTIDE SEQUENCE [LARGE SCALE GENOMIC DNA]</scope>
    <source>
        <strain evidence="3 4">TBRC 5722</strain>
    </source>
</reference>
<dbReference type="PANTHER" id="PTHR13774:SF17">
    <property type="entry name" value="PHENAZINE BIOSYNTHESIS-LIKE DOMAIN-CONTAINING PROTEIN"/>
    <property type="match status" value="1"/>
</dbReference>
<proteinExistence type="inferred from homology"/>
<dbReference type="NCBIfam" id="TIGR00654">
    <property type="entry name" value="PhzF_family"/>
    <property type="match status" value="1"/>
</dbReference>
<dbReference type="PANTHER" id="PTHR13774">
    <property type="entry name" value="PHENAZINE BIOSYNTHESIS PROTEIN"/>
    <property type="match status" value="1"/>
</dbReference>
<keyword evidence="4" id="KW-1185">Reference proteome</keyword>
<dbReference type="SUPFAM" id="SSF54506">
    <property type="entry name" value="Diaminopimelate epimerase-like"/>
    <property type="match status" value="1"/>
</dbReference>
<keyword evidence="2" id="KW-0413">Isomerase</keyword>
<dbReference type="RefSeq" id="WP_230730403.1">
    <property type="nucleotide sequence ID" value="NZ_JAJNDB010000001.1"/>
</dbReference>
<name>A0ABS8P5Q9_9PSEU</name>
<gene>
    <name evidence="3" type="ORF">LQ327_04925</name>
</gene>
<dbReference type="EMBL" id="JAJNDB010000001">
    <property type="protein sequence ID" value="MCD2192731.1"/>
    <property type="molecule type" value="Genomic_DNA"/>
</dbReference>
<comment type="caution">
    <text evidence="3">The sequence shown here is derived from an EMBL/GenBank/DDBJ whole genome shotgun (WGS) entry which is preliminary data.</text>
</comment>
<dbReference type="Pfam" id="PF02567">
    <property type="entry name" value="PhzC-PhzF"/>
    <property type="match status" value="1"/>
</dbReference>
<comment type="similarity">
    <text evidence="1">Belongs to the PhzF family.</text>
</comment>
<protein>
    <submittedName>
        <fullName evidence="3">PhzF family phenazine biosynthesis protein</fullName>
    </submittedName>
</protein>
<accession>A0ABS8P5Q9</accession>
<evidence type="ECO:0000313" key="4">
    <source>
        <dbReference type="Proteomes" id="UP001199469"/>
    </source>
</evidence>
<dbReference type="Gene3D" id="3.10.310.10">
    <property type="entry name" value="Diaminopimelate Epimerase, Chain A, domain 1"/>
    <property type="match status" value="2"/>
</dbReference>
<sequence>MQLFVVDAFTSVPFTGNPAAVCLLDDPVRAADAAWMQDLAAEMNHSETAFVDLSELQRSGEIGLRWFTPTVEVDICGHATLASAHVLLSEGLATPPLAFRTASGVLRADRAGRDAIALDFPIDVPVAGMPDGYFADEFGDALGASVVAVARCRYDVLVEVSEAAEVRELEPDLAVLRAATGRGVIVTAAADGVEDADFVSRFFAPAVGIDEDPVTGSAHCCLAPYWAEKLGKPSLVGAQLSRRGGTVGVEVAGGRVLLRGNAVTITRGELSV</sequence>
<dbReference type="InterPro" id="IPR003719">
    <property type="entry name" value="Phenazine_PhzF-like"/>
</dbReference>